<dbReference type="Proteomes" id="UP001293254">
    <property type="component" value="Unassembled WGS sequence"/>
</dbReference>
<proteinExistence type="predicted"/>
<organism evidence="1 2">
    <name type="scientific">Sesamum alatum</name>
    <dbReference type="NCBI Taxonomy" id="300844"/>
    <lineage>
        <taxon>Eukaryota</taxon>
        <taxon>Viridiplantae</taxon>
        <taxon>Streptophyta</taxon>
        <taxon>Embryophyta</taxon>
        <taxon>Tracheophyta</taxon>
        <taxon>Spermatophyta</taxon>
        <taxon>Magnoliopsida</taxon>
        <taxon>eudicotyledons</taxon>
        <taxon>Gunneridae</taxon>
        <taxon>Pentapetalae</taxon>
        <taxon>asterids</taxon>
        <taxon>lamiids</taxon>
        <taxon>Lamiales</taxon>
        <taxon>Pedaliaceae</taxon>
        <taxon>Sesamum</taxon>
    </lineage>
</organism>
<feature type="non-terminal residue" evidence="1">
    <location>
        <position position="103"/>
    </location>
</feature>
<evidence type="ECO:0000313" key="1">
    <source>
        <dbReference type="EMBL" id="KAK4430918.1"/>
    </source>
</evidence>
<name>A0AAE1YK02_9LAMI</name>
<sequence length="103" mass="11718">MSSPSSSPFRFQYWITKSTFRKEKGSQPGPGGFLKFQIKYGLRCHCEKPYPVQRISTTFGISFFLRSGNSRFPMGMRDGIKAIATFLAPGMKLRLLFSTYTSQ</sequence>
<keyword evidence="2" id="KW-1185">Reference proteome</keyword>
<reference evidence="1" key="2">
    <citation type="journal article" date="2024" name="Plant">
        <title>Genomic evolution and insights into agronomic trait innovations of Sesamum species.</title>
        <authorList>
            <person name="Miao H."/>
            <person name="Wang L."/>
            <person name="Qu L."/>
            <person name="Liu H."/>
            <person name="Sun Y."/>
            <person name="Le M."/>
            <person name="Wang Q."/>
            <person name="Wei S."/>
            <person name="Zheng Y."/>
            <person name="Lin W."/>
            <person name="Duan Y."/>
            <person name="Cao H."/>
            <person name="Xiong S."/>
            <person name="Wang X."/>
            <person name="Wei L."/>
            <person name="Li C."/>
            <person name="Ma Q."/>
            <person name="Ju M."/>
            <person name="Zhao R."/>
            <person name="Li G."/>
            <person name="Mu C."/>
            <person name="Tian Q."/>
            <person name="Mei H."/>
            <person name="Zhang T."/>
            <person name="Gao T."/>
            <person name="Zhang H."/>
        </authorList>
    </citation>
    <scope>NUCLEOTIDE SEQUENCE</scope>
    <source>
        <strain evidence="1">3651</strain>
    </source>
</reference>
<comment type="caution">
    <text evidence="1">The sequence shown here is derived from an EMBL/GenBank/DDBJ whole genome shotgun (WGS) entry which is preliminary data.</text>
</comment>
<dbReference type="EMBL" id="JACGWO010000003">
    <property type="protein sequence ID" value="KAK4430918.1"/>
    <property type="molecule type" value="Genomic_DNA"/>
</dbReference>
<gene>
    <name evidence="1" type="ORF">Salat_0853700</name>
</gene>
<dbReference type="AlphaFoldDB" id="A0AAE1YK02"/>
<reference evidence="1" key="1">
    <citation type="submission" date="2020-06" db="EMBL/GenBank/DDBJ databases">
        <authorList>
            <person name="Li T."/>
            <person name="Hu X."/>
            <person name="Zhang T."/>
            <person name="Song X."/>
            <person name="Zhang H."/>
            <person name="Dai N."/>
            <person name="Sheng W."/>
            <person name="Hou X."/>
            <person name="Wei L."/>
        </authorList>
    </citation>
    <scope>NUCLEOTIDE SEQUENCE</scope>
    <source>
        <strain evidence="1">3651</strain>
        <tissue evidence="1">Leaf</tissue>
    </source>
</reference>
<accession>A0AAE1YK02</accession>
<evidence type="ECO:0000313" key="2">
    <source>
        <dbReference type="Proteomes" id="UP001293254"/>
    </source>
</evidence>
<protein>
    <submittedName>
        <fullName evidence="1">Uncharacterized protein</fullName>
    </submittedName>
</protein>